<feature type="chain" id="PRO_5046349039" evidence="1">
    <location>
        <begin position="30"/>
        <end position="375"/>
    </location>
</feature>
<dbReference type="Proteomes" id="UP001431217">
    <property type="component" value="Unassembled WGS sequence"/>
</dbReference>
<dbReference type="Gene3D" id="3.40.50.1820">
    <property type="entry name" value="alpha/beta hydrolase"/>
    <property type="match status" value="1"/>
</dbReference>
<evidence type="ECO:0000313" key="4">
    <source>
        <dbReference type="Proteomes" id="UP001431217"/>
    </source>
</evidence>
<dbReference type="RefSeq" id="WP_249473489.1">
    <property type="nucleotide sequence ID" value="NZ_JAMBEP010000001.1"/>
</dbReference>
<reference evidence="3 4" key="1">
    <citation type="submission" date="2022-05" db="EMBL/GenBank/DDBJ databases">
        <title>Luteimonas sp. SX5, whole genome shotgun sequencing project.</title>
        <authorList>
            <person name="Zhao G."/>
            <person name="Shen L."/>
        </authorList>
    </citation>
    <scope>NUCLEOTIDE SEQUENCE [LARGE SCALE GENOMIC DNA]</scope>
    <source>
        <strain evidence="3 4">SX5</strain>
    </source>
</reference>
<gene>
    <name evidence="3" type="ORF">M2650_09220</name>
</gene>
<name>A0ABT0MIX0_9GAMM</name>
<dbReference type="Pfam" id="PF12146">
    <property type="entry name" value="Hydrolase_4"/>
    <property type="match status" value="1"/>
</dbReference>
<feature type="signal peptide" evidence="1">
    <location>
        <begin position="1"/>
        <end position="29"/>
    </location>
</feature>
<evidence type="ECO:0000256" key="1">
    <source>
        <dbReference type="SAM" id="SignalP"/>
    </source>
</evidence>
<evidence type="ECO:0000313" key="3">
    <source>
        <dbReference type="EMBL" id="MCL1634809.1"/>
    </source>
</evidence>
<sequence length="375" mass="40422">MARFRTRLRKVCAVAALSASGFVSPQAFAAADSPRCVVPAGTVPFEFASDGNRLRGFIDLPATAGRHPAIVIVHGSGTTDVAKGEGTYNGSYREMRAAFRSAGIATVVWDKAGNGCSDGRYMHVDDVYARANEIIVAVEALQARGDIDDSRIGVWGISQGGWVAPIAAVRSPAIKYLILVSGPGKDFFSTSEYQAVNQLRADGVPEQDIEAAISAMRRALIVMRAGGTYEEFTKASEPLLKYPVFGKQLGITGGTPETYAKGKSPPFMRIWTTSADTYLSGLEVPLLAIFGDRDVKINWRESVRAYREAYERAGNRDLTIKVFEGANHELFPVNPAKAAQSPHASPLVPDYLATMIGWLRARDFTAPAATVKATK</sequence>
<keyword evidence="4" id="KW-1185">Reference proteome</keyword>
<dbReference type="PANTHER" id="PTHR43265">
    <property type="entry name" value="ESTERASE ESTD"/>
    <property type="match status" value="1"/>
</dbReference>
<dbReference type="SUPFAM" id="SSF53474">
    <property type="entry name" value="alpha/beta-Hydrolases"/>
    <property type="match status" value="1"/>
</dbReference>
<evidence type="ECO:0000259" key="2">
    <source>
        <dbReference type="Pfam" id="PF12146"/>
    </source>
</evidence>
<dbReference type="PANTHER" id="PTHR43265:SF1">
    <property type="entry name" value="ESTERASE ESTD"/>
    <property type="match status" value="1"/>
</dbReference>
<keyword evidence="1" id="KW-0732">Signal</keyword>
<organism evidence="3 4">
    <name type="scientific">Luteimonas galliterrae</name>
    <dbReference type="NCBI Taxonomy" id="2940486"/>
    <lineage>
        <taxon>Bacteria</taxon>
        <taxon>Pseudomonadati</taxon>
        <taxon>Pseudomonadota</taxon>
        <taxon>Gammaproteobacteria</taxon>
        <taxon>Lysobacterales</taxon>
        <taxon>Lysobacteraceae</taxon>
        <taxon>Luteimonas</taxon>
    </lineage>
</organism>
<accession>A0ABT0MIX0</accession>
<feature type="domain" description="Serine aminopeptidase S33" evidence="2">
    <location>
        <begin position="83"/>
        <end position="181"/>
    </location>
</feature>
<proteinExistence type="predicted"/>
<protein>
    <submittedName>
        <fullName evidence="3">Lysophospholipase</fullName>
    </submittedName>
</protein>
<comment type="caution">
    <text evidence="3">The sequence shown here is derived from an EMBL/GenBank/DDBJ whole genome shotgun (WGS) entry which is preliminary data.</text>
</comment>
<dbReference type="EMBL" id="JAMBEP010000001">
    <property type="protein sequence ID" value="MCL1634809.1"/>
    <property type="molecule type" value="Genomic_DNA"/>
</dbReference>
<dbReference type="InterPro" id="IPR029058">
    <property type="entry name" value="AB_hydrolase_fold"/>
</dbReference>
<dbReference type="InterPro" id="IPR053145">
    <property type="entry name" value="AB_hydrolase_Est10"/>
</dbReference>
<dbReference type="InterPro" id="IPR022742">
    <property type="entry name" value="Hydrolase_4"/>
</dbReference>